<dbReference type="GeneID" id="29125845"/>
<dbReference type="Proteomes" id="UP000201826">
    <property type="component" value="Segment"/>
</dbReference>
<reference evidence="3" key="1">
    <citation type="submission" date="2016-02" db="EMBL/GenBank/DDBJ databases">
        <authorList>
            <person name="Isern S."/>
            <person name="Barcellona C.M."/>
            <person name="Dozier K.D."/>
            <person name="Faust J.M."/>
            <person name="Fedrick A.J."/>
            <person name="Gagliardi L.E."/>
            <person name="Gatt S.M."/>
            <person name="Gleason P.S."/>
            <person name="Gomez E.A."/>
            <person name="Hoffman A.M."/>
            <person name="Jenkins M."/>
            <person name="Jones M.J."/>
            <person name="Lang J.F."/>
            <person name="Lequay S.M."/>
            <person name="Mars P.J."/>
            <person name="Mtchedlidze N."/>
            <person name="Osking Z.B."/>
            <person name="Paul L.M."/>
            <person name="Pica A.N."/>
            <person name="Robison M.D."/>
            <person name="Rodriguez D."/>
            <person name="Rosales K.A."/>
            <person name="Saravis L.E."/>
            <person name="Sisson B.M."/>
            <person name="Tan A.L."/>
            <person name="Voltaire R."/>
            <person name="Michael S.F."/>
            <person name="Warner M.H."/>
            <person name="Bradley K.W."/>
            <person name="Asai D.J."/>
            <person name="Bowman C.A."/>
            <person name="Russell D.A."/>
            <person name="Pope W.H."/>
            <person name="Jacobs-Sera D."/>
            <person name="Hendrix R.W."/>
            <person name="Hatfull G.F."/>
        </authorList>
    </citation>
    <scope>NUCLEOTIDE SEQUENCE [LARGE SCALE GENOMIC DNA]</scope>
</reference>
<sequence>MFAGIGRGLHARLPDVHGVPGVVVPARNCTSMQRTRRNVLYPCRGTAVPKFQPTAPVTRGPFCVPSPSRRGYVKPDLTAGQARASNGPHPLRAISLHADRHPEPQLLVGEGGLRGRGGEPNSHRPKEIRCTAPSSPVKTSNAGSVRSRTTSG</sequence>
<evidence type="ECO:0000256" key="1">
    <source>
        <dbReference type="SAM" id="MobiDB-lite"/>
    </source>
</evidence>
<organism evidence="2 3">
    <name type="scientific">Mycobacterium phage Bipper</name>
    <dbReference type="NCBI Taxonomy" id="1805457"/>
    <lineage>
        <taxon>Viruses</taxon>
        <taxon>Duplodnaviria</taxon>
        <taxon>Heunggongvirae</taxon>
        <taxon>Uroviricota</taxon>
        <taxon>Caudoviricetes</taxon>
        <taxon>Bippervirus</taxon>
        <taxon>Bippervirus bipper</taxon>
    </lineage>
</organism>
<dbReference type="RefSeq" id="YP_009303271.1">
    <property type="nucleotide sequence ID" value="NC_031253.1"/>
</dbReference>
<feature type="region of interest" description="Disordered" evidence="1">
    <location>
        <begin position="98"/>
        <end position="152"/>
    </location>
</feature>
<accession>A0A142F2Q2</accession>
<gene>
    <name evidence="2" type="primary">124</name>
    <name evidence="2" type="ORF">SEA_BIPPER_124</name>
</gene>
<name>A0A142F2Q2_9CAUD</name>
<dbReference type="EMBL" id="KU728633">
    <property type="protein sequence ID" value="AMQ67059.1"/>
    <property type="molecule type" value="Genomic_DNA"/>
</dbReference>
<evidence type="ECO:0000313" key="2">
    <source>
        <dbReference type="EMBL" id="AMQ67059.1"/>
    </source>
</evidence>
<dbReference type="KEGG" id="vg:29125845"/>
<evidence type="ECO:0000313" key="3">
    <source>
        <dbReference type="Proteomes" id="UP000201826"/>
    </source>
</evidence>
<protein>
    <submittedName>
        <fullName evidence="2">Uncharacterized protein</fullName>
    </submittedName>
</protein>
<feature type="compositionally biased region" description="Polar residues" evidence="1">
    <location>
        <begin position="132"/>
        <end position="152"/>
    </location>
</feature>
<keyword evidence="3" id="KW-1185">Reference proteome</keyword>
<proteinExistence type="predicted"/>